<evidence type="ECO:0000313" key="3">
    <source>
        <dbReference type="EMBL" id="CAB4565037.1"/>
    </source>
</evidence>
<dbReference type="Gene3D" id="1.20.140.10">
    <property type="entry name" value="Butyryl-CoA Dehydrogenase, subunit A, domain 3"/>
    <property type="match status" value="1"/>
</dbReference>
<evidence type="ECO:0000256" key="1">
    <source>
        <dbReference type="ARBA" id="ARBA00023002"/>
    </source>
</evidence>
<dbReference type="Pfam" id="PF08028">
    <property type="entry name" value="Acyl-CoA_dh_2"/>
    <property type="match status" value="1"/>
</dbReference>
<reference evidence="3" key="1">
    <citation type="submission" date="2020-05" db="EMBL/GenBank/DDBJ databases">
        <authorList>
            <person name="Chiriac C."/>
            <person name="Salcher M."/>
            <person name="Ghai R."/>
            <person name="Kavagutti S V."/>
        </authorList>
    </citation>
    <scope>NUCLEOTIDE SEQUENCE</scope>
</reference>
<dbReference type="SUPFAM" id="SSF56645">
    <property type="entry name" value="Acyl-CoA dehydrogenase NM domain-like"/>
    <property type="match status" value="1"/>
</dbReference>
<keyword evidence="1" id="KW-0560">Oxidoreductase</keyword>
<dbReference type="GO" id="GO:0050660">
    <property type="term" value="F:flavin adenine dinucleotide binding"/>
    <property type="evidence" value="ECO:0007669"/>
    <property type="project" value="InterPro"/>
</dbReference>
<dbReference type="Gene3D" id="2.40.110.10">
    <property type="entry name" value="Butyryl-CoA Dehydrogenase, subunit A, domain 2"/>
    <property type="match status" value="1"/>
</dbReference>
<evidence type="ECO:0000259" key="2">
    <source>
        <dbReference type="Pfam" id="PF08028"/>
    </source>
</evidence>
<organism evidence="3">
    <name type="scientific">freshwater metagenome</name>
    <dbReference type="NCBI Taxonomy" id="449393"/>
    <lineage>
        <taxon>unclassified sequences</taxon>
        <taxon>metagenomes</taxon>
        <taxon>ecological metagenomes</taxon>
    </lineage>
</organism>
<dbReference type="InterPro" id="IPR046373">
    <property type="entry name" value="Acyl-CoA_Oxase/DH_mid-dom_sf"/>
</dbReference>
<dbReference type="Gene3D" id="1.10.540.10">
    <property type="entry name" value="Acyl-CoA dehydrogenase/oxidase, N-terminal domain"/>
    <property type="match status" value="1"/>
</dbReference>
<dbReference type="InterPro" id="IPR036250">
    <property type="entry name" value="AcylCo_DH-like_C"/>
</dbReference>
<sequence length="376" mass="40635">MHHPRTVGALIDEIREHHVEFDITAAEAERQGTAPDALDALMRHLRVPMIKAPLEVGGDHLHMADQFRYFSALSYANPTAAWAGFNHAGAAAMAGARLGRDGLDIVFGDNPAPIMAAVSAPTGTFLPVDGGVRLTGTWKYASGVKHSDFALLTAVEAGAEQPRVRIVIVRTREARVDNDWDVMALKGTGSFTIHVDDVFVPDAMVLDPMEAPRRGGPMFKTGYQAYVAGENLGFTMGVCQRFMDELATYANAKARGFDGRLADRGAFQYEFGKGQLAIDAARAFAVKAFEEADATLLAGHTLSMQQQQYVVSAMAWCTESAANTVSHLFHFAGAGALFNSSILQRCFRDAHGSVQHHVASNIAYDRYGQYLLSLGG</sequence>
<proteinExistence type="predicted"/>
<dbReference type="InterPro" id="IPR009100">
    <property type="entry name" value="AcylCoA_DH/oxidase_NM_dom_sf"/>
</dbReference>
<accession>A0A6J6DLQ2</accession>
<dbReference type="GO" id="GO:0033539">
    <property type="term" value="P:fatty acid beta-oxidation using acyl-CoA dehydrogenase"/>
    <property type="evidence" value="ECO:0007669"/>
    <property type="project" value="TreeGrafter"/>
</dbReference>
<protein>
    <submittedName>
        <fullName evidence="3">Unannotated protein</fullName>
    </submittedName>
</protein>
<dbReference type="PIRSF" id="PIRSF016578">
    <property type="entry name" value="HsaA"/>
    <property type="match status" value="1"/>
</dbReference>
<name>A0A6J6DLQ2_9ZZZZ</name>
<dbReference type="PANTHER" id="PTHR48083">
    <property type="entry name" value="MEDIUM-CHAIN SPECIFIC ACYL-COA DEHYDROGENASE, MITOCHONDRIAL-RELATED"/>
    <property type="match status" value="1"/>
</dbReference>
<dbReference type="InterPro" id="IPR050741">
    <property type="entry name" value="Acyl-CoA_dehydrogenase"/>
</dbReference>
<dbReference type="GO" id="GO:0005737">
    <property type="term" value="C:cytoplasm"/>
    <property type="evidence" value="ECO:0007669"/>
    <property type="project" value="TreeGrafter"/>
</dbReference>
<dbReference type="InterPro" id="IPR037069">
    <property type="entry name" value="AcylCoA_DH/ox_N_sf"/>
</dbReference>
<dbReference type="InterPro" id="IPR013107">
    <property type="entry name" value="Acyl-CoA_DH_C"/>
</dbReference>
<feature type="domain" description="Acyl-CoA dehydrogenase C-terminal" evidence="2">
    <location>
        <begin position="235"/>
        <end position="359"/>
    </location>
</feature>
<dbReference type="PANTHER" id="PTHR48083:SF2">
    <property type="entry name" value="MEDIUM-CHAIN SPECIFIC ACYL-COA DEHYDROGENASE, MITOCHONDRIAL"/>
    <property type="match status" value="1"/>
</dbReference>
<dbReference type="GO" id="GO:0003995">
    <property type="term" value="F:acyl-CoA dehydrogenase activity"/>
    <property type="evidence" value="ECO:0007669"/>
    <property type="project" value="TreeGrafter"/>
</dbReference>
<dbReference type="EMBL" id="CAEZTS010000002">
    <property type="protein sequence ID" value="CAB4565037.1"/>
    <property type="molecule type" value="Genomic_DNA"/>
</dbReference>
<gene>
    <name evidence="3" type="ORF">UFOPK1722_00038</name>
</gene>
<dbReference type="SUPFAM" id="SSF47203">
    <property type="entry name" value="Acyl-CoA dehydrogenase C-terminal domain-like"/>
    <property type="match status" value="1"/>
</dbReference>
<dbReference type="AlphaFoldDB" id="A0A6J6DLQ2"/>